<dbReference type="RefSeq" id="WP_207017830.1">
    <property type="nucleotide sequence ID" value="NZ_JACIDJ010000001.1"/>
</dbReference>
<name>A0A840A7U8_9PROT</name>
<gene>
    <name evidence="2" type="ORF">GGQ83_000032</name>
</gene>
<keyword evidence="3" id="KW-1185">Reference proteome</keyword>
<protein>
    <submittedName>
        <fullName evidence="2">Uncharacterized protein</fullName>
    </submittedName>
</protein>
<dbReference type="AlphaFoldDB" id="A0A840A7U8"/>
<feature type="transmembrane region" description="Helical" evidence="1">
    <location>
        <begin position="59"/>
        <end position="88"/>
    </location>
</feature>
<keyword evidence="1" id="KW-0472">Membrane</keyword>
<sequence length="98" mass="10645">MSWAPGPGLWRWALAIVTLLAWSPILSVLTASALADVLGCRLNEGTPHPCLLAGQDIGGTLYGMFVMGWFGLLTFPFAIGTALAWAWLGARALWRRFQ</sequence>
<comment type="caution">
    <text evidence="2">The sequence shown here is derived from an EMBL/GenBank/DDBJ whole genome shotgun (WGS) entry which is preliminary data.</text>
</comment>
<reference evidence="2 3" key="1">
    <citation type="submission" date="2020-08" db="EMBL/GenBank/DDBJ databases">
        <title>Genomic Encyclopedia of Type Strains, Phase IV (KMG-IV): sequencing the most valuable type-strain genomes for metagenomic binning, comparative biology and taxonomic classification.</title>
        <authorList>
            <person name="Goeker M."/>
        </authorList>
    </citation>
    <scope>NUCLEOTIDE SEQUENCE [LARGE SCALE GENOMIC DNA]</scope>
    <source>
        <strain evidence="2 3">DSM 19979</strain>
    </source>
</reference>
<dbReference type="EMBL" id="JACIDJ010000001">
    <property type="protein sequence ID" value="MBB3896606.1"/>
    <property type="molecule type" value="Genomic_DNA"/>
</dbReference>
<keyword evidence="1" id="KW-0812">Transmembrane</keyword>
<evidence type="ECO:0000313" key="3">
    <source>
        <dbReference type="Proteomes" id="UP000553193"/>
    </source>
</evidence>
<proteinExistence type="predicted"/>
<evidence type="ECO:0000256" key="1">
    <source>
        <dbReference type="SAM" id="Phobius"/>
    </source>
</evidence>
<organism evidence="2 3">
    <name type="scientific">Roseococcus suduntuyensis</name>
    <dbReference type="NCBI Taxonomy" id="455361"/>
    <lineage>
        <taxon>Bacteria</taxon>
        <taxon>Pseudomonadati</taxon>
        <taxon>Pseudomonadota</taxon>
        <taxon>Alphaproteobacteria</taxon>
        <taxon>Acetobacterales</taxon>
        <taxon>Roseomonadaceae</taxon>
        <taxon>Roseococcus</taxon>
    </lineage>
</organism>
<accession>A0A840A7U8</accession>
<keyword evidence="1" id="KW-1133">Transmembrane helix</keyword>
<dbReference type="Proteomes" id="UP000553193">
    <property type="component" value="Unassembled WGS sequence"/>
</dbReference>
<evidence type="ECO:0000313" key="2">
    <source>
        <dbReference type="EMBL" id="MBB3896606.1"/>
    </source>
</evidence>